<proteinExistence type="predicted"/>
<gene>
    <name evidence="1" type="ORF">BBD42_06885</name>
</gene>
<sequence>MAVTIVDYQFQEVAVGTGSLPFIISPGSEVLLTSLFLQINNINNRIELKATIGWEAQLLLLNIVPKLLFRIRRGGTSAPATVVFQTTDSVFLGTVSDGPWVPLDFTTSFQHTEAATAGSVGTFQQYALTVEHIGQNSATITGPVHFDGIVYL</sequence>
<dbReference type="EMBL" id="CP016808">
    <property type="protein sequence ID" value="ANY66219.1"/>
    <property type="molecule type" value="Genomic_DNA"/>
</dbReference>
<dbReference type="RefSeq" id="WP_099517588.1">
    <property type="nucleotide sequence ID" value="NZ_CP016808.1"/>
</dbReference>
<evidence type="ECO:0008006" key="2">
    <source>
        <dbReference type="Google" id="ProtNLM"/>
    </source>
</evidence>
<protein>
    <recommendedName>
        <fullName evidence="2">Exosporium protein C</fullName>
    </recommendedName>
</protein>
<reference evidence="1" key="1">
    <citation type="submission" date="2016-08" db="EMBL/GenBank/DDBJ databases">
        <title>Complete Genome Seqeunce of Paenibacillus sp. BIHB 4019 from tea rhizoplane.</title>
        <authorList>
            <person name="Thakur R."/>
            <person name="Swarnkar M.K."/>
            <person name="Gulati A."/>
        </authorList>
    </citation>
    <scope>NUCLEOTIDE SEQUENCE [LARGE SCALE GENOMIC DNA]</scope>
    <source>
        <strain evidence="1">BIHB4019</strain>
    </source>
</reference>
<accession>A0A1B2DEV9</accession>
<dbReference type="AlphaFoldDB" id="A0A1B2DEV9"/>
<organism evidence="1">
    <name type="scientific">Paenibacillus sp. BIHB 4019</name>
    <dbReference type="NCBI Taxonomy" id="1870819"/>
    <lineage>
        <taxon>Bacteria</taxon>
        <taxon>Bacillati</taxon>
        <taxon>Bacillota</taxon>
        <taxon>Bacilli</taxon>
        <taxon>Bacillales</taxon>
        <taxon>Paenibacillaceae</taxon>
        <taxon>Paenibacillus</taxon>
    </lineage>
</organism>
<name>A0A1B2DEV9_9BACL</name>
<evidence type="ECO:0000313" key="1">
    <source>
        <dbReference type="EMBL" id="ANY66219.1"/>
    </source>
</evidence>